<feature type="compositionally biased region" description="Basic residues" evidence="1">
    <location>
        <begin position="44"/>
        <end position="56"/>
    </location>
</feature>
<sequence length="76" mass="7921">MTTVDVGVGCGDLGGALIILGGRGSSPSALPGISPSGGEISGRPYRRFNRKRRKRRDVAACRSPPLRGRCQAGQRG</sequence>
<feature type="region of interest" description="Disordered" evidence="1">
    <location>
        <begin position="24"/>
        <end position="76"/>
    </location>
</feature>
<reference evidence="2 3" key="1">
    <citation type="journal article" date="2013" name="Genome Announc.">
        <title>Complete Genome Sequence of the Sesbania Symbiont and Rice Growth-Promoting Endophyte Rhizobium sp. Strain IRBG74.</title>
        <authorList>
            <person name="Crook M.B."/>
            <person name="Mitra S."/>
            <person name="Ane J.M."/>
            <person name="Sadowsky M.J."/>
            <person name="Gyaneshwar P."/>
        </authorList>
    </citation>
    <scope>NUCLEOTIDE SEQUENCE [LARGE SCALE GENOMIC DNA]</scope>
    <source>
        <strain evidence="2 3">IRBG74</strain>
    </source>
</reference>
<feature type="compositionally biased region" description="Low complexity" evidence="1">
    <location>
        <begin position="31"/>
        <end position="43"/>
    </location>
</feature>
<organism evidence="2 3">
    <name type="scientific">Agrobacterium pusense</name>
    <dbReference type="NCBI Taxonomy" id="648995"/>
    <lineage>
        <taxon>Bacteria</taxon>
        <taxon>Pseudomonadati</taxon>
        <taxon>Pseudomonadota</taxon>
        <taxon>Alphaproteobacteria</taxon>
        <taxon>Hyphomicrobiales</taxon>
        <taxon>Rhizobiaceae</taxon>
        <taxon>Rhizobium/Agrobacterium group</taxon>
        <taxon>Agrobacterium</taxon>
    </lineage>
</organism>
<accession>U4Q8G6</accession>
<dbReference type="AlphaFoldDB" id="U4Q8G6"/>
<evidence type="ECO:0000313" key="3">
    <source>
        <dbReference type="Proteomes" id="UP000016944"/>
    </source>
</evidence>
<proteinExistence type="predicted"/>
<dbReference type="EMBL" id="HG518323">
    <property type="protein sequence ID" value="CDI10056.1"/>
    <property type="molecule type" value="Genomic_DNA"/>
</dbReference>
<dbReference type="Proteomes" id="UP000016944">
    <property type="component" value="Chromosome II"/>
</dbReference>
<protein>
    <submittedName>
        <fullName evidence="2">Uncharacterized protein</fullName>
    </submittedName>
</protein>
<evidence type="ECO:0000256" key="1">
    <source>
        <dbReference type="SAM" id="MobiDB-lite"/>
    </source>
</evidence>
<dbReference type="KEGG" id="rir:BN877_II0256"/>
<gene>
    <name evidence="2" type="ORF">BN877_II0256</name>
</gene>
<name>U4Q8G6_9HYPH</name>
<dbReference type="HOGENOM" id="CLU_2652009_0_0_5"/>
<evidence type="ECO:0000313" key="2">
    <source>
        <dbReference type="EMBL" id="CDI10056.1"/>
    </source>
</evidence>